<dbReference type="SUPFAM" id="SSF47413">
    <property type="entry name" value="lambda repressor-like DNA-binding domains"/>
    <property type="match status" value="1"/>
</dbReference>
<dbReference type="Pfam" id="PF13377">
    <property type="entry name" value="Peripla_BP_3"/>
    <property type="match status" value="1"/>
</dbReference>
<keyword evidence="1" id="KW-0805">Transcription regulation</keyword>
<dbReference type="AlphaFoldDB" id="A0A3L7AGM5"/>
<dbReference type="PANTHER" id="PTHR30146">
    <property type="entry name" value="LACI-RELATED TRANSCRIPTIONAL REPRESSOR"/>
    <property type="match status" value="1"/>
</dbReference>
<keyword evidence="2" id="KW-0238">DNA-binding</keyword>
<dbReference type="SMART" id="SM00354">
    <property type="entry name" value="HTH_LACI"/>
    <property type="match status" value="1"/>
</dbReference>
<dbReference type="Gene3D" id="3.40.50.2300">
    <property type="match status" value="2"/>
</dbReference>
<feature type="domain" description="HTH lacI-type" evidence="4">
    <location>
        <begin position="9"/>
        <end position="64"/>
    </location>
</feature>
<evidence type="ECO:0000256" key="3">
    <source>
        <dbReference type="ARBA" id="ARBA00023163"/>
    </source>
</evidence>
<proteinExistence type="predicted"/>
<dbReference type="PANTHER" id="PTHR30146:SF138">
    <property type="entry name" value="TRANSCRIPTIONAL REGULATORY PROTEIN"/>
    <property type="match status" value="1"/>
</dbReference>
<dbReference type="CDD" id="cd06279">
    <property type="entry name" value="PBP1_LacI-like"/>
    <property type="match status" value="1"/>
</dbReference>
<evidence type="ECO:0000313" key="5">
    <source>
        <dbReference type="EMBL" id="RLP78811.1"/>
    </source>
</evidence>
<protein>
    <submittedName>
        <fullName evidence="5">LacI family transcriptional regulator</fullName>
    </submittedName>
</protein>
<dbReference type="GO" id="GO:0000976">
    <property type="term" value="F:transcription cis-regulatory region binding"/>
    <property type="evidence" value="ECO:0007669"/>
    <property type="project" value="TreeGrafter"/>
</dbReference>
<sequence>MTDRNAGRVTLAEVAELAGVSASTASLAFSGRGPVSDQTRERVMSAAAELNYAGPDPRGQSLRLGTSGIVGVLIADRIGVSFRDPVLIQTLDGLADEISKIGASLLLIPELDRGTAAVANAPIDALVLLCVGTEAGDIARVLGGRGVPTVQIEGPENNAITSVNLDNFGGGKAAAEHLAALGHERVATVTLGVDRQRVVAPLTPEREAAGTVATTLERLRGARAIYPNITGVIAGSSRVEAGRLATLRLLDVPAAERPTAVIAQSDLIAVGVIAAAEELGLRVPEDLSVVGFDGIRVDGFERRLTTVWQPAHAKGQAAGRAVLAMLEGQSVPSADFDVSFVAGDTTGPVPTAR</sequence>
<dbReference type="Gene3D" id="1.10.260.40">
    <property type="entry name" value="lambda repressor-like DNA-binding domains"/>
    <property type="match status" value="1"/>
</dbReference>
<evidence type="ECO:0000259" key="4">
    <source>
        <dbReference type="PROSITE" id="PS50932"/>
    </source>
</evidence>
<dbReference type="GO" id="GO:0003700">
    <property type="term" value="F:DNA-binding transcription factor activity"/>
    <property type="evidence" value="ECO:0007669"/>
    <property type="project" value="TreeGrafter"/>
</dbReference>
<dbReference type="InterPro" id="IPR046335">
    <property type="entry name" value="LacI/GalR-like_sensor"/>
</dbReference>
<dbReference type="InterPro" id="IPR010982">
    <property type="entry name" value="Lambda_DNA-bd_dom_sf"/>
</dbReference>
<evidence type="ECO:0000313" key="6">
    <source>
        <dbReference type="Proteomes" id="UP000269438"/>
    </source>
</evidence>
<keyword evidence="6" id="KW-1185">Reference proteome</keyword>
<evidence type="ECO:0000256" key="1">
    <source>
        <dbReference type="ARBA" id="ARBA00023015"/>
    </source>
</evidence>
<dbReference type="Proteomes" id="UP000269438">
    <property type="component" value="Unassembled WGS sequence"/>
</dbReference>
<evidence type="ECO:0000256" key="2">
    <source>
        <dbReference type="ARBA" id="ARBA00023125"/>
    </source>
</evidence>
<accession>A0A3L7AGM5</accession>
<dbReference type="PROSITE" id="PS50932">
    <property type="entry name" value="HTH_LACI_2"/>
    <property type="match status" value="1"/>
</dbReference>
<keyword evidence="3" id="KW-0804">Transcription</keyword>
<dbReference type="InterPro" id="IPR028082">
    <property type="entry name" value="Peripla_BP_I"/>
</dbReference>
<reference evidence="5 6" key="1">
    <citation type="submission" date="2018-10" db="EMBL/GenBank/DDBJ databases">
        <authorList>
            <person name="Li J."/>
        </authorList>
    </citation>
    <scope>NUCLEOTIDE SEQUENCE [LARGE SCALE GENOMIC DNA]</scope>
    <source>
        <strain evidence="5 6">JCM 11654</strain>
    </source>
</reference>
<dbReference type="RefSeq" id="WP_121689690.1">
    <property type="nucleotide sequence ID" value="NZ_RCUY01000017.1"/>
</dbReference>
<dbReference type="OrthoDB" id="5171752at2"/>
<dbReference type="SUPFAM" id="SSF53822">
    <property type="entry name" value="Periplasmic binding protein-like I"/>
    <property type="match status" value="1"/>
</dbReference>
<dbReference type="CDD" id="cd01392">
    <property type="entry name" value="HTH_LacI"/>
    <property type="match status" value="1"/>
</dbReference>
<name>A0A3L7AGM5_9MICO</name>
<dbReference type="InterPro" id="IPR000843">
    <property type="entry name" value="HTH_LacI"/>
</dbReference>
<organism evidence="5 6">
    <name type="scientific">Mycetocola lacteus</name>
    <dbReference type="NCBI Taxonomy" id="76637"/>
    <lineage>
        <taxon>Bacteria</taxon>
        <taxon>Bacillati</taxon>
        <taxon>Actinomycetota</taxon>
        <taxon>Actinomycetes</taxon>
        <taxon>Micrococcales</taxon>
        <taxon>Microbacteriaceae</taxon>
        <taxon>Mycetocola</taxon>
    </lineage>
</organism>
<comment type="caution">
    <text evidence="5">The sequence shown here is derived from an EMBL/GenBank/DDBJ whole genome shotgun (WGS) entry which is preliminary data.</text>
</comment>
<dbReference type="EMBL" id="RCUY01000017">
    <property type="protein sequence ID" value="RLP78811.1"/>
    <property type="molecule type" value="Genomic_DNA"/>
</dbReference>
<gene>
    <name evidence="5" type="ORF">D9V34_17180</name>
</gene>
<dbReference type="Pfam" id="PF00356">
    <property type="entry name" value="LacI"/>
    <property type="match status" value="1"/>
</dbReference>